<dbReference type="AlphaFoldDB" id="A0AAD3CZJ0"/>
<evidence type="ECO:0000256" key="2">
    <source>
        <dbReference type="SAM" id="Coils"/>
    </source>
</evidence>
<keyword evidence="4" id="KW-1185">Reference proteome</keyword>
<dbReference type="Gene3D" id="1.25.40.20">
    <property type="entry name" value="Ankyrin repeat-containing domain"/>
    <property type="match status" value="1"/>
</dbReference>
<proteinExistence type="predicted"/>
<dbReference type="SUPFAM" id="SSF48403">
    <property type="entry name" value="Ankyrin repeat"/>
    <property type="match status" value="1"/>
</dbReference>
<dbReference type="PROSITE" id="PS50088">
    <property type="entry name" value="ANK_REPEAT"/>
    <property type="match status" value="1"/>
</dbReference>
<reference evidence="3 4" key="1">
    <citation type="journal article" date="2021" name="Sci. Rep.">
        <title>The genome of the diatom Chaetoceros tenuissimus carries an ancient integrated fragment of an extant virus.</title>
        <authorList>
            <person name="Hongo Y."/>
            <person name="Kimura K."/>
            <person name="Takaki Y."/>
            <person name="Yoshida Y."/>
            <person name="Baba S."/>
            <person name="Kobayashi G."/>
            <person name="Nagasaki K."/>
            <person name="Hano T."/>
            <person name="Tomaru Y."/>
        </authorList>
    </citation>
    <scope>NUCLEOTIDE SEQUENCE [LARGE SCALE GENOMIC DNA]</scope>
    <source>
        <strain evidence="3 4">NIES-3715</strain>
    </source>
</reference>
<evidence type="ECO:0000313" key="4">
    <source>
        <dbReference type="Proteomes" id="UP001054902"/>
    </source>
</evidence>
<protein>
    <submittedName>
        <fullName evidence="3">Uncharacterized protein</fullName>
    </submittedName>
</protein>
<feature type="repeat" description="ANK" evidence="1">
    <location>
        <begin position="459"/>
        <end position="501"/>
    </location>
</feature>
<keyword evidence="1" id="KW-0040">ANK repeat</keyword>
<evidence type="ECO:0000256" key="1">
    <source>
        <dbReference type="PROSITE-ProRule" id="PRU00023"/>
    </source>
</evidence>
<name>A0AAD3CZJ0_9STRA</name>
<accession>A0AAD3CZJ0</accession>
<dbReference type="InterPro" id="IPR002110">
    <property type="entry name" value="Ankyrin_rpt"/>
</dbReference>
<organism evidence="3 4">
    <name type="scientific">Chaetoceros tenuissimus</name>
    <dbReference type="NCBI Taxonomy" id="426638"/>
    <lineage>
        <taxon>Eukaryota</taxon>
        <taxon>Sar</taxon>
        <taxon>Stramenopiles</taxon>
        <taxon>Ochrophyta</taxon>
        <taxon>Bacillariophyta</taxon>
        <taxon>Coscinodiscophyceae</taxon>
        <taxon>Chaetocerotophycidae</taxon>
        <taxon>Chaetocerotales</taxon>
        <taxon>Chaetocerotaceae</taxon>
        <taxon>Chaetoceros</taxon>
    </lineage>
</organism>
<feature type="coiled-coil region" evidence="2">
    <location>
        <begin position="299"/>
        <end position="377"/>
    </location>
</feature>
<evidence type="ECO:0000313" key="3">
    <source>
        <dbReference type="EMBL" id="GFH54898.1"/>
    </source>
</evidence>
<comment type="caution">
    <text evidence="3">The sequence shown here is derived from an EMBL/GenBank/DDBJ whole genome shotgun (WGS) entry which is preliminary data.</text>
</comment>
<gene>
    <name evidence="3" type="ORF">CTEN210_11375</name>
</gene>
<dbReference type="EMBL" id="BLLK01000047">
    <property type="protein sequence ID" value="GFH54898.1"/>
    <property type="molecule type" value="Genomic_DNA"/>
</dbReference>
<dbReference type="Pfam" id="PF00023">
    <property type="entry name" value="Ank"/>
    <property type="match status" value="1"/>
</dbReference>
<sequence length="562" mass="64447">MEAQASRTASIHELDDDSLSAVLLWTNASDHANLSLTSKRIRGVLGQPSFVKSRCQQHCAEISLSNAELEQGEYDEMTLSGDIYVDKLLAGRYHIDILPLQSVHMNFHEMADAISGELQQVAVEFFNMFGDPCRVEAVADAYVCHQENVDLDINDDESNRLVYISRFKLDEIYRDSTFVCATAIRAIMTSPALMNPGSNDPNWSLSIYIPDPDPYLKKSSDNSRPSSEYVREMAILDMKNFLRAGFHQVRETVSFGGCDYVYCTPTSLLSTEILSDPDLEKIEIVRPQPKPKRIVPDHAKDLEKEIRVILSQFDDLTRMQKVQENKLNETLRKIQECMEKVQETRQMIREVFPNGSAKRVEAENRQTLIERELEENRNLIRSGLDDSRVQFQYGYDKLKDEYESLIKSNVATHGYEVIIDSNSLHLCSANFDEDLMMILFSYIPIEHHEESLNKNFDTGGMTPLMVAAEKQCEYDDVNHERKVSFIKFLLSKGADLDVRDSDDISSLGHYRLGHRNKLDFLRTLLPERINREVINGQNRELEQLLKPLFENSVDDKFLDDGF</sequence>
<dbReference type="Proteomes" id="UP001054902">
    <property type="component" value="Unassembled WGS sequence"/>
</dbReference>
<dbReference type="InterPro" id="IPR036770">
    <property type="entry name" value="Ankyrin_rpt-contain_sf"/>
</dbReference>
<keyword evidence="2" id="KW-0175">Coiled coil</keyword>